<evidence type="ECO:0000313" key="8">
    <source>
        <dbReference type="Proteomes" id="UP000822688"/>
    </source>
</evidence>
<keyword evidence="8" id="KW-1185">Reference proteome</keyword>
<dbReference type="Proteomes" id="UP000822688">
    <property type="component" value="Chromosome 7"/>
</dbReference>
<evidence type="ECO:0000256" key="5">
    <source>
        <dbReference type="SAM" id="MobiDB-lite"/>
    </source>
</evidence>
<evidence type="ECO:0000256" key="4">
    <source>
        <dbReference type="ARBA" id="ARBA00022927"/>
    </source>
</evidence>
<feature type="region of interest" description="Disordered" evidence="5">
    <location>
        <begin position="11"/>
        <end position="31"/>
    </location>
</feature>
<keyword evidence="2" id="KW-0813">Transport</keyword>
<feature type="domain" description="Sec39" evidence="6">
    <location>
        <begin position="177"/>
        <end position="797"/>
    </location>
</feature>
<dbReference type="GO" id="GO:0070939">
    <property type="term" value="C:Dsl1/NZR complex"/>
    <property type="evidence" value="ECO:0007669"/>
    <property type="project" value="TreeGrafter"/>
</dbReference>
<dbReference type="Pfam" id="PF08314">
    <property type="entry name" value="Sec39"/>
    <property type="match status" value="1"/>
</dbReference>
<evidence type="ECO:0000256" key="3">
    <source>
        <dbReference type="ARBA" id="ARBA00022824"/>
    </source>
</evidence>
<dbReference type="EMBL" id="CM026428">
    <property type="protein sequence ID" value="KAG0566319.1"/>
    <property type="molecule type" value="Genomic_DNA"/>
</dbReference>
<feature type="compositionally biased region" description="Basic and acidic residues" evidence="5">
    <location>
        <begin position="12"/>
        <end position="31"/>
    </location>
</feature>
<dbReference type="EMBL" id="CM026428">
    <property type="protein sequence ID" value="KAG0566320.1"/>
    <property type="molecule type" value="Genomic_DNA"/>
</dbReference>
<reference evidence="7" key="1">
    <citation type="submission" date="2020-06" db="EMBL/GenBank/DDBJ databases">
        <title>WGS assembly of Ceratodon purpureus strain R40.</title>
        <authorList>
            <person name="Carey S.B."/>
            <person name="Jenkins J."/>
            <person name="Shu S."/>
            <person name="Lovell J.T."/>
            <person name="Sreedasyam A."/>
            <person name="Maumus F."/>
            <person name="Tiley G.P."/>
            <person name="Fernandez-Pozo N."/>
            <person name="Barry K."/>
            <person name="Chen C."/>
            <person name="Wang M."/>
            <person name="Lipzen A."/>
            <person name="Daum C."/>
            <person name="Saski C.A."/>
            <person name="Payton A.C."/>
            <person name="Mcbreen J.C."/>
            <person name="Conrad R.E."/>
            <person name="Kollar L.M."/>
            <person name="Olsson S."/>
            <person name="Huttunen S."/>
            <person name="Landis J.B."/>
            <person name="Wickett N.J."/>
            <person name="Johnson M.G."/>
            <person name="Rensing S.A."/>
            <person name="Grimwood J."/>
            <person name="Schmutz J."/>
            <person name="Mcdaniel S.F."/>
        </authorList>
    </citation>
    <scope>NUCLEOTIDE SEQUENCE</scope>
    <source>
        <strain evidence="7">R40</strain>
    </source>
</reference>
<organism evidence="7 8">
    <name type="scientific">Ceratodon purpureus</name>
    <name type="common">Fire moss</name>
    <name type="synonym">Dicranum purpureum</name>
    <dbReference type="NCBI Taxonomy" id="3225"/>
    <lineage>
        <taxon>Eukaryota</taxon>
        <taxon>Viridiplantae</taxon>
        <taxon>Streptophyta</taxon>
        <taxon>Embryophyta</taxon>
        <taxon>Bryophyta</taxon>
        <taxon>Bryophytina</taxon>
        <taxon>Bryopsida</taxon>
        <taxon>Dicranidae</taxon>
        <taxon>Pseudoditrichales</taxon>
        <taxon>Ditrichaceae</taxon>
        <taxon>Ceratodon</taxon>
    </lineage>
</organism>
<keyword evidence="3" id="KW-0256">Endoplasmic reticulum</keyword>
<dbReference type="GO" id="GO:0006890">
    <property type="term" value="P:retrograde vesicle-mediated transport, Golgi to endoplasmic reticulum"/>
    <property type="evidence" value="ECO:0007669"/>
    <property type="project" value="InterPro"/>
</dbReference>
<dbReference type="PANTHER" id="PTHR15922">
    <property type="entry name" value="NEUROBLASTOMA-AMPLIFIED SEQUENCE"/>
    <property type="match status" value="1"/>
</dbReference>
<evidence type="ECO:0000256" key="1">
    <source>
        <dbReference type="ARBA" id="ARBA00004240"/>
    </source>
</evidence>
<name>A0A8T0H6C5_CERPU</name>
<evidence type="ECO:0000259" key="6">
    <source>
        <dbReference type="Pfam" id="PF08314"/>
    </source>
</evidence>
<dbReference type="PANTHER" id="PTHR15922:SF2">
    <property type="entry name" value="NBAS SUBUNIT OF NRZ TETHERING COMPLEX"/>
    <property type="match status" value="1"/>
</dbReference>
<protein>
    <recommendedName>
        <fullName evidence="6">Sec39 domain-containing protein</fullName>
    </recommendedName>
</protein>
<gene>
    <name evidence="7" type="ORF">KC19_7G055000</name>
</gene>
<dbReference type="EMBL" id="CM026428">
    <property type="protein sequence ID" value="KAG0566325.1"/>
    <property type="molecule type" value="Genomic_DNA"/>
</dbReference>
<comment type="caution">
    <text evidence="7">The sequence shown here is derived from an EMBL/GenBank/DDBJ whole genome shotgun (WGS) entry which is preliminary data.</text>
</comment>
<dbReference type="GO" id="GO:0000149">
    <property type="term" value="F:SNARE binding"/>
    <property type="evidence" value="ECO:0007669"/>
    <property type="project" value="TreeGrafter"/>
</dbReference>
<evidence type="ECO:0000256" key="2">
    <source>
        <dbReference type="ARBA" id="ARBA00022448"/>
    </source>
</evidence>
<dbReference type="InterPro" id="IPR013244">
    <property type="entry name" value="Sec39_domain"/>
</dbReference>
<keyword evidence="4" id="KW-0653">Protein transport</keyword>
<sequence>MYRLLAGWRRGGARDGAGEEPREVEPREERSPEEIFRARIAEGRYGEALRMAGERAELNADEVYKARWGWSDLGRVAIQENLAKVQDRKWVVTECRTRICPTHEGMEAVILYGLVETERYRRGEEEDGGDGDTWWFRYERLRLLQRKDRLETFLGMHNGRYFPKEYAYFCSASLQRVACEYAEGGRIGALDVLFKRHRYSLAPSVLTILDSLPETLPPHSYSNLLPQVAAPQAFLARGDCDWVESKKTVARLNTVRDTLGHSMVGDVNLLESTEHMIKLAQGLVWPSESEIVEWYKNRARTIDKISGQLENSLSLLDWGQRKGVKDLDSLFEEISDLIKVVLVSEKSEDSTLVFDLETWESLSEYQKFQVMLQGVQADSIVDKLREQALPFLYRHHHRSSSALSPVNEPSTSVSTILATWLRDTAQQNKLELCAAVFEDASSGAHGNGLFESESEMIGVAVDCIYLCTAVDQWPLMKSILAKFGHSLDSPSKGPGGTHFQDSPRRGGLRKGLVSRFRMSSKPVSDMETDGGNLKAGSSFSDPRLQQAEARVEASELLSRYHVEQPMKFLTDCEGHNDKEDSVKKLIGSLLWNFSRRQPPRSDSEWMVLWRDLCTLQEKAFPFLEKEYFLEEFCRGLLQAGKYSLAKNYLAGTGSMSLPPGNAESVVLETAREFFYSAPSLDSSAIEMARNCLALLSRNLAVTAEEEIIEAVTVKLPMLGVSLLPLEFRQVEDKMDVVRMALSARSDAYLNLPEIMEVAMLLGLKSPSDIARVEAAIAREAAGAGDFALAQDLCLGLVKKNHGEIWDLCAALARGSQIEGVDSTARTQLLGFALSYCDEESIEQLLAEWKDANMVQACERLGLSTTAATDKEGMSTTLTSGQHKIGHEEGDFHEALSTVIVSDEHSPDTPRTEPRKYAIFARHQLPLLLELSSNDNSRGTDSNDVISHELARECSKPSAIAVSLLIHGIANYGLVWSDHLIVNLAQEAIRSLSNHSDKVGCGYLMNLKDAHMGAEVLEQEVSRRDEYEDSVKILHIAQLYAAVQDASASSIVPSERREILLSSLSSLKGSDKEGSESSRWAHRRVRTEEKLRELGQVRTLERMIPGADIARFFRGDHEYITDKILELVGPNAKKTNFTDVLALAEQYRVDRWQVFMRQLESLFRSEMVTEDDVTIFWQQYEQELLERPQAVLDVLIPNVYTDLDGMNKYRLHQYFHVLADCASALENEGEYEGQRYSSYWRAVARESLEASKTAEHLDFKRIVGLESVEHSQAMQEVALQVDLSNVAQLATIINHLHDFAGDGQFPTSNDVYMALVEKVLGSTTLDESEIEGASFKQVEAFEILLRRYNDCRVCIDHLAVQDLLRVVDIILQRSVSLWNDVYTEDSEQAVAFMLRLWTRAFGDAERSLRSKLQAYEGDASWQQMKAAYASCRTLLHLVDQNIVSGRQSWDVGNGVLKEAQSPFLAGNLLSLISHPSAEFTGIKPLDACMKFLMQMVSAGCSLRAVLVVMDSLVADDQESATKGTEQEVGQALDVKLGTLCQNFQQYIVKIYSLALDSALETCEPALLNKDGSGDMDILLGLLTSLKSLQDGIDSEEQHTSWLSLLSETRQLVWQRLSGYAHNLQVPTRMRISVLELQEAFRMRELIGRDGHPITWSDWDSSSIEQVGGTRATDMFQSQNSLVALKSTELVRPLWPDKQITSEELATVDAATTLFTSLLTDASTDEQFLALSSLLKEWNSVFEAESTEESPEVDDGSEWGEGWEECDDDVKIHALHLCWKAFLQKLMLDGRIKDTLQVLDGVLAHPSPSILTEAEAGELLSSVKSHDILSALKVSLLLPYHSLQLAMLGLLEDELSASSQMDMVDYFQGGFHPANASRKTVPLLIVDEELVGLLLSAGVLSTVAGNSRFPRLFAAVCRPLGLLAGQLQNHQLEELQGSSVLVQDNHLYLMAFPLFVAELTCARLYSVAGALVLQFMRVPPSLAVWSAAHTALKRYLEALSEFDTGAERYVANARRSLYMPFTMQRLADRMKEAPRTGLSVLAKDMKPLESAGP</sequence>
<evidence type="ECO:0000313" key="7">
    <source>
        <dbReference type="EMBL" id="KAG0566325.1"/>
    </source>
</evidence>
<accession>A0A8T0H6C5</accession>
<comment type="subcellular location">
    <subcellularLocation>
        <location evidence="1">Endoplasmic reticulum</location>
    </subcellularLocation>
</comment>
<dbReference type="GO" id="GO:0015031">
    <property type="term" value="P:protein transport"/>
    <property type="evidence" value="ECO:0007669"/>
    <property type="project" value="UniProtKB-KW"/>
</dbReference>
<proteinExistence type="predicted"/>